<reference evidence="1 2" key="1">
    <citation type="submission" date="2018-12" db="EMBL/GenBank/DDBJ databases">
        <title>Bacillus chawlae sp. nov., Bacillus glennii sp. nov., and Bacillus saganii sp. nov. Isolated from the Vehicle Assembly Building at Kennedy Space Center where the Viking Spacecraft were Assembled.</title>
        <authorList>
            <person name="Seuylemezian A."/>
            <person name="Vaishampayan P."/>
        </authorList>
    </citation>
    <scope>NUCLEOTIDE SEQUENCE [LARGE SCALE GENOMIC DNA]</scope>
    <source>
        <strain evidence="1 2">L5</strain>
    </source>
</reference>
<dbReference type="InterPro" id="IPR024787">
    <property type="entry name" value="EcsC"/>
</dbReference>
<sequence length="280" mass="32377">MGLTDREIQVWNGISEWEEKLFQYERTDFASLYDKWLEQGFSLLPEEAQKQFFEKLDSSLFHLHAMVQSSQIQMDARDRILGTARVFHQDISAISDMKSLTIDQLNYIAEQQIAKHKLYSFAQGGASGFGGFLLFGGDIAAMAVINVRVVQLIAMSYGYEVNTPYEMMIALKVFNVGMIPKRLQGIAWETLIQETKNTENYYFYEGNEELTNVSWLEQPMKQLLKAMSITVFRKKLIQGVPLISMAIGAGTNYQLTRKVSEFAQRYYQYRHLHDKREGRE</sequence>
<dbReference type="OrthoDB" id="2040879at2"/>
<dbReference type="RefSeq" id="WP_126866974.1">
    <property type="nucleotide sequence ID" value="NZ_JAUSTX010000014.1"/>
</dbReference>
<evidence type="ECO:0000313" key="1">
    <source>
        <dbReference type="EMBL" id="RUQ25426.1"/>
    </source>
</evidence>
<keyword evidence="2" id="KW-1185">Reference proteome</keyword>
<name>A0A3S0VUP7_9BACI</name>
<dbReference type="PANTHER" id="PTHR41260:SF1">
    <property type="entry name" value="PROTEIN ECSC"/>
    <property type="match status" value="1"/>
</dbReference>
<dbReference type="AlphaFoldDB" id="A0A3S0VUP7"/>
<dbReference type="EMBL" id="RYZZ01000042">
    <property type="protein sequence ID" value="RUQ25426.1"/>
    <property type="molecule type" value="Genomic_DNA"/>
</dbReference>
<comment type="caution">
    <text evidence="1">The sequence shown here is derived from an EMBL/GenBank/DDBJ whole genome shotgun (WGS) entry which is preliminary data.</text>
</comment>
<proteinExistence type="predicted"/>
<protein>
    <submittedName>
        <fullName evidence="1">EcsC family protein</fullName>
    </submittedName>
</protein>
<dbReference type="Proteomes" id="UP000267430">
    <property type="component" value="Unassembled WGS sequence"/>
</dbReference>
<evidence type="ECO:0000313" key="2">
    <source>
        <dbReference type="Proteomes" id="UP000267430"/>
    </source>
</evidence>
<dbReference type="Pfam" id="PF12787">
    <property type="entry name" value="EcsC"/>
    <property type="match status" value="1"/>
</dbReference>
<organism evidence="1 2">
    <name type="scientific">Peribacillus cavernae</name>
    <dbReference type="NCBI Taxonomy" id="1674310"/>
    <lineage>
        <taxon>Bacteria</taxon>
        <taxon>Bacillati</taxon>
        <taxon>Bacillota</taxon>
        <taxon>Bacilli</taxon>
        <taxon>Bacillales</taxon>
        <taxon>Bacillaceae</taxon>
        <taxon>Peribacillus</taxon>
    </lineage>
</organism>
<dbReference type="PANTHER" id="PTHR41260">
    <property type="entry name" value="PROTEIN ECSC"/>
    <property type="match status" value="1"/>
</dbReference>
<gene>
    <name evidence="1" type="ORF">ELQ35_20140</name>
</gene>
<accession>A0A3S0VUP7</accession>